<evidence type="ECO:0000313" key="4">
    <source>
        <dbReference type="Proteomes" id="UP000030651"/>
    </source>
</evidence>
<keyword evidence="2" id="KW-0539">Nucleus</keyword>
<dbReference type="OMA" id="QMFWGYL"/>
<dbReference type="EMBL" id="KI912114">
    <property type="protein sequence ID" value="ETS79711.1"/>
    <property type="molecule type" value="Genomic_DNA"/>
</dbReference>
<evidence type="ECO:0008006" key="5">
    <source>
        <dbReference type="Google" id="ProtNLM"/>
    </source>
</evidence>
<dbReference type="OrthoDB" id="5130013at2759"/>
<evidence type="ECO:0000256" key="1">
    <source>
        <dbReference type="ARBA" id="ARBA00004123"/>
    </source>
</evidence>
<dbReference type="AlphaFoldDB" id="W3X3J1"/>
<name>W3X3J1_PESFW</name>
<dbReference type="PANTHER" id="PTHR37534">
    <property type="entry name" value="TRANSCRIPTIONAL ACTIVATOR PROTEIN UGA3"/>
    <property type="match status" value="1"/>
</dbReference>
<dbReference type="Pfam" id="PF11951">
    <property type="entry name" value="Fungal_trans_2"/>
    <property type="match status" value="1"/>
</dbReference>
<organism evidence="3 4">
    <name type="scientific">Pestalotiopsis fici (strain W106-1 / CGMCC3.15140)</name>
    <dbReference type="NCBI Taxonomy" id="1229662"/>
    <lineage>
        <taxon>Eukaryota</taxon>
        <taxon>Fungi</taxon>
        <taxon>Dikarya</taxon>
        <taxon>Ascomycota</taxon>
        <taxon>Pezizomycotina</taxon>
        <taxon>Sordariomycetes</taxon>
        <taxon>Xylariomycetidae</taxon>
        <taxon>Amphisphaeriales</taxon>
        <taxon>Sporocadaceae</taxon>
        <taxon>Pestalotiopsis</taxon>
    </lineage>
</organism>
<dbReference type="Proteomes" id="UP000030651">
    <property type="component" value="Unassembled WGS sequence"/>
</dbReference>
<dbReference type="GO" id="GO:0000976">
    <property type="term" value="F:transcription cis-regulatory region binding"/>
    <property type="evidence" value="ECO:0007669"/>
    <property type="project" value="TreeGrafter"/>
</dbReference>
<dbReference type="GO" id="GO:0005634">
    <property type="term" value="C:nucleus"/>
    <property type="evidence" value="ECO:0007669"/>
    <property type="project" value="UniProtKB-SubCell"/>
</dbReference>
<dbReference type="HOGENOM" id="CLU_020030_3_0_1"/>
<dbReference type="PANTHER" id="PTHR37534:SF51">
    <property type="entry name" value="ACRIFLAVINE SENSITIVITY CONTROL PROTEIN ACR-2"/>
    <property type="match status" value="1"/>
</dbReference>
<keyword evidence="4" id="KW-1185">Reference proteome</keyword>
<sequence length="476" mass="52912">MVGMTFGDLIQNQSRQTKSCSQLVTPLRVHSRDYRCSRYGSEAIGSLTNPLIQDMNEASRKYLFYYLVLYDIPNQNPFRELIPMIHQHPVLLHIIVANSALHMSNSSQGLLSANQNPLSASHTEVMDSACWQSSQSDQAGSYYYALAAKQRALCLLRPALDNPLSMNNDVILAVVLLFIEFELLDSGRDDWKHHISGAKAIIEKLCLPSTFTPTVMTPLRRSLVSNFVVFDILGSTFTCPATHLPSSTSSRALSLLQDAQGNHCSSFPTELLELLQSAGQIAQASNVSSRHCSLSGSLQQLLLLISVAQSFDPLAWASRLEPISPAPDLEHRTRVAFAHRGAVLIYLTRVIYSLDPAADLPLNLDCLVEEIIGHISFISTSNVLFTATTWPAFIAGAESSDCTSQQWVTQHFHELWKVEPWGQIRGALGVLERIWEKRRMQRKMPMNMDQNIHGGTGKEDNWVADLQAGGVDWLIV</sequence>
<dbReference type="InParanoid" id="W3X3J1"/>
<reference evidence="4" key="1">
    <citation type="journal article" date="2015" name="BMC Genomics">
        <title>Genomic and transcriptomic analysis of the endophytic fungus Pestalotiopsis fici reveals its lifestyle and high potential for synthesis of natural products.</title>
        <authorList>
            <person name="Wang X."/>
            <person name="Zhang X."/>
            <person name="Liu L."/>
            <person name="Xiang M."/>
            <person name="Wang W."/>
            <person name="Sun X."/>
            <person name="Che Y."/>
            <person name="Guo L."/>
            <person name="Liu G."/>
            <person name="Guo L."/>
            <person name="Wang C."/>
            <person name="Yin W.B."/>
            <person name="Stadler M."/>
            <person name="Zhang X."/>
            <person name="Liu X."/>
        </authorList>
    </citation>
    <scope>NUCLEOTIDE SEQUENCE [LARGE SCALE GENOMIC DNA]</scope>
    <source>
        <strain evidence="4">W106-1 / CGMCC3.15140</strain>
    </source>
</reference>
<dbReference type="InterPro" id="IPR021858">
    <property type="entry name" value="Fun_TF"/>
</dbReference>
<protein>
    <recommendedName>
        <fullName evidence="5">Acriflavine sensitivity control protein acr-2</fullName>
    </recommendedName>
</protein>
<dbReference type="GeneID" id="19274577"/>
<comment type="subcellular location">
    <subcellularLocation>
        <location evidence="1">Nucleus</location>
    </subcellularLocation>
</comment>
<dbReference type="RefSeq" id="XP_007836336.1">
    <property type="nucleotide sequence ID" value="XM_007838145.1"/>
</dbReference>
<evidence type="ECO:0000313" key="3">
    <source>
        <dbReference type="EMBL" id="ETS79711.1"/>
    </source>
</evidence>
<dbReference type="STRING" id="1229662.W3X3J1"/>
<dbReference type="GO" id="GO:0003700">
    <property type="term" value="F:DNA-binding transcription factor activity"/>
    <property type="evidence" value="ECO:0007669"/>
    <property type="project" value="TreeGrafter"/>
</dbReference>
<dbReference type="KEGG" id="pfy:PFICI_09564"/>
<dbReference type="eggNOG" id="ENOG502SI0U">
    <property type="taxonomic scope" value="Eukaryota"/>
</dbReference>
<proteinExistence type="predicted"/>
<dbReference type="GO" id="GO:0045944">
    <property type="term" value="P:positive regulation of transcription by RNA polymerase II"/>
    <property type="evidence" value="ECO:0007669"/>
    <property type="project" value="TreeGrafter"/>
</dbReference>
<evidence type="ECO:0000256" key="2">
    <source>
        <dbReference type="ARBA" id="ARBA00023242"/>
    </source>
</evidence>
<gene>
    <name evidence="3" type="ORF">PFICI_09564</name>
</gene>
<accession>W3X3J1</accession>